<dbReference type="RefSeq" id="WP_006696479.1">
    <property type="nucleotide sequence ID" value="NZ_JH376859.1"/>
</dbReference>
<organism evidence="1 2">
    <name type="scientific">Selenomonas noxia F0398</name>
    <dbReference type="NCBI Taxonomy" id="702437"/>
    <lineage>
        <taxon>Bacteria</taxon>
        <taxon>Bacillati</taxon>
        <taxon>Bacillota</taxon>
        <taxon>Negativicutes</taxon>
        <taxon>Selenomonadales</taxon>
        <taxon>Selenomonadaceae</taxon>
        <taxon>Selenomonas</taxon>
    </lineage>
</organism>
<protein>
    <recommendedName>
        <fullName evidence="3">YhcH/YjgK/YiaL family protein</fullName>
    </recommendedName>
</protein>
<dbReference type="Pfam" id="PF04074">
    <property type="entry name" value="DUF386"/>
    <property type="match status" value="1"/>
</dbReference>
<dbReference type="Proteomes" id="UP000003175">
    <property type="component" value="Unassembled WGS sequence"/>
</dbReference>
<reference evidence="1 2" key="1">
    <citation type="submission" date="2011-08" db="EMBL/GenBank/DDBJ databases">
        <title>The Genome Sequence of Selenomonas noxia F0398.</title>
        <authorList>
            <consortium name="The Broad Institute Genome Sequencing Platform"/>
            <person name="Earl A."/>
            <person name="Ward D."/>
            <person name="Feldgarden M."/>
            <person name="Gevers D."/>
            <person name="Izard J."/>
            <person name="Ganesan A."/>
            <person name="Blanton J.M."/>
            <person name="Baranova O.V."/>
            <person name="Tanner A.C."/>
            <person name="Dewhirst F.E."/>
            <person name="Young S.K."/>
            <person name="Zeng Q."/>
            <person name="Gargeya S."/>
            <person name="Fitzgerald M."/>
            <person name="Haas B."/>
            <person name="Abouelleil A."/>
            <person name="Alvarado L."/>
            <person name="Arachchi H.M."/>
            <person name="Berlin A."/>
            <person name="Brown A."/>
            <person name="Chapman S.B."/>
            <person name="Chen Z."/>
            <person name="Dunbar C."/>
            <person name="Freedman E."/>
            <person name="Gearin G."/>
            <person name="Gellesch M."/>
            <person name="Goldberg J."/>
            <person name="Griggs A."/>
            <person name="Gujja S."/>
            <person name="Heiman D."/>
            <person name="Howarth C."/>
            <person name="Larson L."/>
            <person name="Lui A."/>
            <person name="MacDonald P.J.P."/>
            <person name="Montmayeur A."/>
            <person name="Murphy C."/>
            <person name="Neiman D."/>
            <person name="Pearson M."/>
            <person name="Priest M."/>
            <person name="Roberts A."/>
            <person name="Saif S."/>
            <person name="Shea T."/>
            <person name="Shenoy N."/>
            <person name="Sisk P."/>
            <person name="Stolte C."/>
            <person name="Sykes S."/>
            <person name="Wortman J."/>
            <person name="Nusbaum C."/>
            <person name="Birren B."/>
        </authorList>
    </citation>
    <scope>NUCLEOTIDE SEQUENCE [LARGE SCALE GENOMIC DNA]</scope>
    <source>
        <strain evidence="1 2">F0398</strain>
    </source>
</reference>
<evidence type="ECO:0000313" key="2">
    <source>
        <dbReference type="Proteomes" id="UP000003175"/>
    </source>
</evidence>
<proteinExistence type="predicted"/>
<dbReference type="EMBL" id="ADGH01000010">
    <property type="protein sequence ID" value="EHG24761.1"/>
    <property type="molecule type" value="Genomic_DNA"/>
</dbReference>
<dbReference type="PANTHER" id="PTHR34986">
    <property type="entry name" value="EVOLVED BETA-GALACTOSIDASE SUBUNIT BETA"/>
    <property type="match status" value="1"/>
</dbReference>
<dbReference type="NCBIfam" id="TIGR00022">
    <property type="entry name" value="YhcH/YjgK/YiaL family protein"/>
    <property type="match status" value="1"/>
</dbReference>
<dbReference type="InterPro" id="IPR037012">
    <property type="entry name" value="NanQ/TabA/YiaL_sf"/>
</dbReference>
<evidence type="ECO:0008006" key="3">
    <source>
        <dbReference type="Google" id="ProtNLM"/>
    </source>
</evidence>
<dbReference type="InterPro" id="IPR004375">
    <property type="entry name" value="NanQ/TabA/YiaL"/>
</dbReference>
<gene>
    <name evidence="1" type="ORF">HMPREF9432_01211</name>
</gene>
<dbReference type="SUPFAM" id="SSF51197">
    <property type="entry name" value="Clavaminate synthase-like"/>
    <property type="match status" value="1"/>
</dbReference>
<accession>A0ABN0DPX6</accession>
<dbReference type="PANTHER" id="PTHR34986:SF1">
    <property type="entry name" value="PROTEIN YIAL"/>
    <property type="match status" value="1"/>
</dbReference>
<evidence type="ECO:0000313" key="1">
    <source>
        <dbReference type="EMBL" id="EHG24761.1"/>
    </source>
</evidence>
<name>A0ABN0DPX6_9FIRM</name>
<dbReference type="Gene3D" id="2.60.120.370">
    <property type="entry name" value="YhcH/YjgK/YiaL"/>
    <property type="match status" value="1"/>
</dbReference>
<keyword evidence="2" id="KW-1185">Reference proteome</keyword>
<comment type="caution">
    <text evidence="1">The sequence shown here is derived from an EMBL/GenBank/DDBJ whole genome shotgun (WGS) entry which is preliminary data.</text>
</comment>
<sequence length="150" mass="16744">MIYGSIHHEKTYAFLPPAIQKALSFARTHDLAALPTGRNEIDGDALYVNIAHYTTGPCEEKIWEAHRSYIDIHVLAEGTERIDVSPIERMQMGAYEKDRDFTPAEGDAASAAVMRPGDFLICFPEDVHRSGVMTDTPAPLKKGIFKIRVE</sequence>